<dbReference type="RefSeq" id="WP_346046608.1">
    <property type="nucleotide sequence ID" value="NZ_BAAACP010000020.1"/>
</dbReference>
<sequence length="84" mass="10161">MKYENLVKGNEIKKEIDRLESFIRVAEKVWTGKIIKEKTRYIFKSSAYGWFEEQSFHLNNKLKNKVLDVLRNELEELKLELEKL</sequence>
<dbReference type="Proteomes" id="UP001400965">
    <property type="component" value="Unassembled WGS sequence"/>
</dbReference>
<evidence type="ECO:0000313" key="1">
    <source>
        <dbReference type="EMBL" id="GAA0865938.1"/>
    </source>
</evidence>
<keyword evidence="2" id="KW-1185">Reference proteome</keyword>
<evidence type="ECO:0000313" key="2">
    <source>
        <dbReference type="Proteomes" id="UP001400965"/>
    </source>
</evidence>
<evidence type="ECO:0008006" key="3">
    <source>
        <dbReference type="Google" id="ProtNLM"/>
    </source>
</evidence>
<comment type="caution">
    <text evidence="1">The sequence shown here is derived from an EMBL/GenBank/DDBJ whole genome shotgun (WGS) entry which is preliminary data.</text>
</comment>
<protein>
    <recommendedName>
        <fullName evidence="3">Transposase</fullName>
    </recommendedName>
</protein>
<name>A0ABN1M9H7_9FIRM</name>
<accession>A0ABN1M9H7</accession>
<gene>
    <name evidence="1" type="ORF">GCM10008917_25400</name>
</gene>
<dbReference type="EMBL" id="BAAACP010000020">
    <property type="protein sequence ID" value="GAA0865938.1"/>
    <property type="molecule type" value="Genomic_DNA"/>
</dbReference>
<reference evidence="1 2" key="1">
    <citation type="journal article" date="2019" name="Int. J. Syst. Evol. Microbiol.">
        <title>The Global Catalogue of Microorganisms (GCM) 10K type strain sequencing project: providing services to taxonomists for standard genome sequencing and annotation.</title>
        <authorList>
            <consortium name="The Broad Institute Genomics Platform"/>
            <consortium name="The Broad Institute Genome Sequencing Center for Infectious Disease"/>
            <person name="Wu L."/>
            <person name="Ma J."/>
        </authorList>
    </citation>
    <scope>NUCLEOTIDE SEQUENCE [LARGE SCALE GENOMIC DNA]</scope>
    <source>
        <strain evidence="1 2">JCM 6486</strain>
    </source>
</reference>
<organism evidence="1 2">
    <name type="scientific">Paraclostridium tenue</name>
    <dbReference type="NCBI Taxonomy" id="1737"/>
    <lineage>
        <taxon>Bacteria</taxon>
        <taxon>Bacillati</taxon>
        <taxon>Bacillota</taxon>
        <taxon>Clostridia</taxon>
        <taxon>Peptostreptococcales</taxon>
        <taxon>Peptostreptococcaceae</taxon>
        <taxon>Paraclostridium</taxon>
    </lineage>
</organism>
<proteinExistence type="predicted"/>